<keyword evidence="4 9" id="KW-0067">ATP-binding</keyword>
<dbReference type="Gene3D" id="1.20.1560.10">
    <property type="entry name" value="ABC transporter type 1, transmembrane domain"/>
    <property type="match status" value="1"/>
</dbReference>
<feature type="transmembrane region" description="Helical" evidence="7">
    <location>
        <begin position="240"/>
        <end position="262"/>
    </location>
</feature>
<dbReference type="PANTHER" id="PTHR43394">
    <property type="entry name" value="ATP-DEPENDENT PERMEASE MDL1, MITOCHONDRIAL"/>
    <property type="match status" value="1"/>
</dbReference>
<keyword evidence="5 7" id="KW-1133">Transmembrane helix</keyword>
<sequence>MNGIKWVSRLFLKYKGQTFYVATFAIVEVLLFMVPISITADVIEIAIEGGGLAAAKGKIWLLLGLAIIQALIFFSISFINEVLAHRIQTDMTQELFESLQFRSLTYHNTKDVGNIMARATGDTRTINIAISPAIRFLLASFVIWVVAFILTLQIHWILFMYSIFIFVLFGITSYFYVQNLIPISLKTRESFAEISETVNNNLTGVKELKSFVAIGWAKRKMGKKSQQLMQNEIREGNKMAWFYPILIVTFYCASILIISIFLNFQGGYGIGIPDIVRIAGSVSLLLGMSEELGWCLEFLIRGKTAADRIYSIVSEKDSGAFSDGKNIFDNKPSTIEFKNVDFRYREDLPKVLKQISLKVEENQTVAVVGGPGSGKSTLTQLIQRLYIPTAGEILLGGIPIQDYTNESLRKNISTVEQDIFLFNSSVKDNIRYGKPDASDEEVFKVAKIAEADEFIKELPNGYENLIGEGGVRLSGGQAQRLSIARALLVNPSILLMDDGASALDSRTEARIQKAITEILKTRTTLITTHRLAIIAKADLVIILEKGEIVGLGTHESLIRTNSYYRRLFEKHYDLPKLEQTTSTEVAIDV</sequence>
<dbReference type="Pfam" id="PF00664">
    <property type="entry name" value="ABC_membrane"/>
    <property type="match status" value="1"/>
</dbReference>
<keyword evidence="3" id="KW-0547">Nucleotide-binding</keyword>
<dbReference type="PANTHER" id="PTHR43394:SF1">
    <property type="entry name" value="ATP-BINDING CASSETTE SUB-FAMILY B MEMBER 10, MITOCHONDRIAL"/>
    <property type="match status" value="1"/>
</dbReference>
<evidence type="ECO:0000256" key="5">
    <source>
        <dbReference type="ARBA" id="ARBA00022989"/>
    </source>
</evidence>
<dbReference type="InterPro" id="IPR011527">
    <property type="entry name" value="ABC1_TM_dom"/>
</dbReference>
<evidence type="ECO:0000256" key="3">
    <source>
        <dbReference type="ARBA" id="ARBA00022741"/>
    </source>
</evidence>
<evidence type="ECO:0000256" key="6">
    <source>
        <dbReference type="ARBA" id="ARBA00023136"/>
    </source>
</evidence>
<dbReference type="InterPro" id="IPR036640">
    <property type="entry name" value="ABC1_TM_sf"/>
</dbReference>
<dbReference type="InterPro" id="IPR003593">
    <property type="entry name" value="AAA+_ATPase"/>
</dbReference>
<dbReference type="InterPro" id="IPR027417">
    <property type="entry name" value="P-loop_NTPase"/>
</dbReference>
<evidence type="ECO:0000313" key="9">
    <source>
        <dbReference type="EMBL" id="UYP48662.1"/>
    </source>
</evidence>
<keyword evidence="10" id="KW-1185">Reference proteome</keyword>
<dbReference type="EMBL" id="CP104013">
    <property type="protein sequence ID" value="UYP48662.1"/>
    <property type="molecule type" value="Genomic_DNA"/>
</dbReference>
<dbReference type="Gene3D" id="3.40.50.300">
    <property type="entry name" value="P-loop containing nucleotide triphosphate hydrolases"/>
    <property type="match status" value="1"/>
</dbReference>
<gene>
    <name evidence="9" type="ORF">NEF87_004947</name>
</gene>
<comment type="subcellular location">
    <subcellularLocation>
        <location evidence="1">Membrane</location>
        <topology evidence="1">Multi-pass membrane protein</topology>
    </subcellularLocation>
</comment>
<evidence type="ECO:0000256" key="1">
    <source>
        <dbReference type="ARBA" id="ARBA00004141"/>
    </source>
</evidence>
<evidence type="ECO:0000256" key="2">
    <source>
        <dbReference type="ARBA" id="ARBA00022692"/>
    </source>
</evidence>
<dbReference type="Proteomes" id="UP001208689">
    <property type="component" value="Chromosome"/>
</dbReference>
<feature type="transmembrane region" description="Helical" evidence="7">
    <location>
        <begin position="158"/>
        <end position="177"/>
    </location>
</feature>
<feature type="transmembrane region" description="Helical" evidence="7">
    <location>
        <begin position="59"/>
        <end position="79"/>
    </location>
</feature>
<keyword evidence="2 7" id="KW-0812">Transmembrane</keyword>
<dbReference type="SUPFAM" id="SSF90123">
    <property type="entry name" value="ABC transporter transmembrane region"/>
    <property type="match status" value="1"/>
</dbReference>
<dbReference type="CDD" id="cd07346">
    <property type="entry name" value="ABC_6TM_exporters"/>
    <property type="match status" value="1"/>
</dbReference>
<evidence type="ECO:0000256" key="4">
    <source>
        <dbReference type="ARBA" id="ARBA00022840"/>
    </source>
</evidence>
<dbReference type="GO" id="GO:0005524">
    <property type="term" value="F:ATP binding"/>
    <property type="evidence" value="ECO:0007669"/>
    <property type="project" value="UniProtKB-KW"/>
</dbReference>
<evidence type="ECO:0000256" key="7">
    <source>
        <dbReference type="SAM" id="Phobius"/>
    </source>
</evidence>
<proteinExistence type="predicted"/>
<accession>A0ABY6HYR3</accession>
<dbReference type="InterPro" id="IPR017871">
    <property type="entry name" value="ABC_transporter-like_CS"/>
</dbReference>
<feature type="transmembrane region" description="Helical" evidence="7">
    <location>
        <begin position="21"/>
        <end position="47"/>
    </location>
</feature>
<organism evidence="9 10">
    <name type="scientific">Candidatus Lokiarchaeum ossiferum</name>
    <dbReference type="NCBI Taxonomy" id="2951803"/>
    <lineage>
        <taxon>Archaea</taxon>
        <taxon>Promethearchaeati</taxon>
        <taxon>Promethearchaeota</taxon>
        <taxon>Promethearchaeia</taxon>
        <taxon>Promethearchaeales</taxon>
        <taxon>Promethearchaeaceae</taxon>
        <taxon>Candidatus Lokiarchaeum</taxon>
    </lineage>
</organism>
<feature type="transmembrane region" description="Helical" evidence="7">
    <location>
        <begin position="133"/>
        <end position="152"/>
    </location>
</feature>
<protein>
    <submittedName>
        <fullName evidence="9">Vitamin B12 import ATP-binding protein BtuD</fullName>
    </submittedName>
</protein>
<evidence type="ECO:0000259" key="8">
    <source>
        <dbReference type="SMART" id="SM00382"/>
    </source>
</evidence>
<dbReference type="InterPro" id="IPR039421">
    <property type="entry name" value="Type_1_exporter"/>
</dbReference>
<dbReference type="PROSITE" id="PS00211">
    <property type="entry name" value="ABC_TRANSPORTER_1"/>
    <property type="match status" value="1"/>
</dbReference>
<dbReference type="SMART" id="SM00382">
    <property type="entry name" value="AAA"/>
    <property type="match status" value="1"/>
</dbReference>
<evidence type="ECO:0000313" key="10">
    <source>
        <dbReference type="Proteomes" id="UP001208689"/>
    </source>
</evidence>
<dbReference type="SUPFAM" id="SSF52540">
    <property type="entry name" value="P-loop containing nucleoside triphosphate hydrolases"/>
    <property type="match status" value="1"/>
</dbReference>
<keyword evidence="6 7" id="KW-0472">Membrane</keyword>
<reference evidence="9" key="1">
    <citation type="submission" date="2022-09" db="EMBL/GenBank/DDBJ databases">
        <title>Actin cytoskeleton and complex cell architecture in an #Asgard archaeon.</title>
        <authorList>
            <person name="Ponce Toledo R.I."/>
            <person name="Schleper C."/>
            <person name="Rodrigues Oliveira T."/>
            <person name="Wollweber F."/>
            <person name="Xu J."/>
            <person name="Rittmann S."/>
            <person name="Klingl A."/>
            <person name="Pilhofer M."/>
        </authorList>
    </citation>
    <scope>NUCLEOTIDE SEQUENCE</scope>
    <source>
        <strain evidence="9">B-35</strain>
    </source>
</reference>
<dbReference type="Pfam" id="PF00005">
    <property type="entry name" value="ABC_tran"/>
    <property type="match status" value="1"/>
</dbReference>
<name>A0ABY6HYR3_9ARCH</name>
<feature type="domain" description="AAA+ ATPase" evidence="8">
    <location>
        <begin position="361"/>
        <end position="547"/>
    </location>
</feature>
<dbReference type="InterPro" id="IPR003439">
    <property type="entry name" value="ABC_transporter-like_ATP-bd"/>
</dbReference>